<proteinExistence type="predicted"/>
<feature type="transmembrane region" description="Helical" evidence="1">
    <location>
        <begin position="12"/>
        <end position="31"/>
    </location>
</feature>
<name>A0A948X3C0_9LACO</name>
<keyword evidence="1" id="KW-0812">Transmembrane</keyword>
<feature type="transmembrane region" description="Helical" evidence="1">
    <location>
        <begin position="113"/>
        <end position="132"/>
    </location>
</feature>
<dbReference type="AlphaFoldDB" id="A0A948X3C0"/>
<evidence type="ECO:0000313" key="2">
    <source>
        <dbReference type="EMBL" id="MBU3851835.1"/>
    </source>
</evidence>
<keyword evidence="1" id="KW-1133">Transmembrane helix</keyword>
<comment type="caution">
    <text evidence="2">The sequence shown here is derived from an EMBL/GenBank/DDBJ whole genome shotgun (WGS) entry which is preliminary data.</text>
</comment>
<evidence type="ECO:0000313" key="3">
    <source>
        <dbReference type="Proteomes" id="UP000777303"/>
    </source>
</evidence>
<reference evidence="2" key="2">
    <citation type="submission" date="2021-04" db="EMBL/GenBank/DDBJ databases">
        <authorList>
            <person name="Gilroy R."/>
        </authorList>
    </citation>
    <scope>NUCLEOTIDE SEQUENCE</scope>
    <source>
        <strain evidence="2">F6-6636</strain>
    </source>
</reference>
<sequence>MNKKWLSFAHPKLNAAMISWLGIIMALQLILSKISFGPQFLKISPAFVMTALLGYYFGPWWAGLAGIFTDILGHTILGGGGEFFLGFTFSAFVAPFLYGMVLHNHRATLQRTLLATTLVTLINNIFLNTLWVVMLYHLNVKVILPIRIGKNIISWIIETIILFVVLRFIEQRHLQFKHK</sequence>
<dbReference type="EMBL" id="JAHLFS010000051">
    <property type="protein sequence ID" value="MBU3851835.1"/>
    <property type="molecule type" value="Genomic_DNA"/>
</dbReference>
<reference evidence="2" key="1">
    <citation type="journal article" date="2021" name="PeerJ">
        <title>Extensive microbial diversity within the chicken gut microbiome revealed by metagenomics and culture.</title>
        <authorList>
            <person name="Gilroy R."/>
            <person name="Ravi A."/>
            <person name="Getino M."/>
            <person name="Pursley I."/>
            <person name="Horton D.L."/>
            <person name="Alikhan N.F."/>
            <person name="Baker D."/>
            <person name="Gharbi K."/>
            <person name="Hall N."/>
            <person name="Watson M."/>
            <person name="Adriaenssens E.M."/>
            <person name="Foster-Nyarko E."/>
            <person name="Jarju S."/>
            <person name="Secka A."/>
            <person name="Antonio M."/>
            <person name="Oren A."/>
            <person name="Chaudhuri R.R."/>
            <person name="La Ragione R."/>
            <person name="Hildebrand F."/>
            <person name="Pallen M.J."/>
        </authorList>
    </citation>
    <scope>NUCLEOTIDE SEQUENCE</scope>
    <source>
        <strain evidence="2">F6-6636</strain>
    </source>
</reference>
<dbReference type="NCBIfam" id="TIGR04518">
    <property type="entry name" value="ECF_S_folT_fam"/>
    <property type="match status" value="1"/>
</dbReference>
<keyword evidence="1" id="KW-0472">Membrane</keyword>
<gene>
    <name evidence="2" type="ORF">H9901_03955</name>
</gene>
<accession>A0A948X3C0</accession>
<dbReference type="InterPro" id="IPR030949">
    <property type="entry name" value="ECF_S_folate_fam"/>
</dbReference>
<protein>
    <submittedName>
        <fullName evidence="2">Folate family ECF transporter S component</fullName>
    </submittedName>
</protein>
<feature type="transmembrane region" description="Helical" evidence="1">
    <location>
        <begin position="83"/>
        <end position="101"/>
    </location>
</feature>
<dbReference type="Proteomes" id="UP000777303">
    <property type="component" value="Unassembled WGS sequence"/>
</dbReference>
<dbReference type="GO" id="GO:0022857">
    <property type="term" value="F:transmembrane transporter activity"/>
    <property type="evidence" value="ECO:0007669"/>
    <property type="project" value="InterPro"/>
</dbReference>
<organism evidence="2 3">
    <name type="scientific">Candidatus Paralactobacillus gallistercoris</name>
    <dbReference type="NCBI Taxonomy" id="2838724"/>
    <lineage>
        <taxon>Bacteria</taxon>
        <taxon>Bacillati</taxon>
        <taxon>Bacillota</taxon>
        <taxon>Bacilli</taxon>
        <taxon>Lactobacillales</taxon>
        <taxon>Lactobacillaceae</taxon>
        <taxon>Lactobacillus</taxon>
    </lineage>
</organism>
<feature type="transmembrane region" description="Helical" evidence="1">
    <location>
        <begin position="43"/>
        <end position="63"/>
    </location>
</feature>
<dbReference type="Gene3D" id="1.10.1760.20">
    <property type="match status" value="1"/>
</dbReference>
<dbReference type="InterPro" id="IPR024529">
    <property type="entry name" value="ECF_trnsprt_substrate-spec"/>
</dbReference>
<feature type="transmembrane region" description="Helical" evidence="1">
    <location>
        <begin position="152"/>
        <end position="169"/>
    </location>
</feature>
<dbReference type="Pfam" id="PF12822">
    <property type="entry name" value="ECF_trnsprt"/>
    <property type="match status" value="1"/>
</dbReference>
<evidence type="ECO:0000256" key="1">
    <source>
        <dbReference type="SAM" id="Phobius"/>
    </source>
</evidence>